<evidence type="ECO:0000256" key="4">
    <source>
        <dbReference type="ARBA" id="ARBA00023163"/>
    </source>
</evidence>
<dbReference type="CDD" id="cd08420">
    <property type="entry name" value="PBP2_CysL_like"/>
    <property type="match status" value="1"/>
</dbReference>
<sequence>MYYEELKTFVTLAEVRNFTKTAELLHLSQPSVSLHIKNLEKEFQTKLFVRSPKRLQMTPTGEMLYDRAKQMIALYEQTKQDILEHHHSVKGTLKIGASFTIGEYILPPLLFELQNDYPELELEVVIGNTKEIVELVRSFQADIGLIEGQTNEKELSVHAFMQDELVIVASNDHKLVHKADVSIADLHNQAWVTREVGSGTREYFNHFIRSNGLKIKSLMIISSNQGIKEALIAGSALSLLSRNVVARDINHGHLSVLRLNYPPFHRTFSYIYSPIMANKKNVHVLLRALEKRQSDS</sequence>
<comment type="similarity">
    <text evidence="1">Belongs to the LysR transcriptional regulatory family.</text>
</comment>
<keyword evidence="3" id="KW-0238">DNA-binding</keyword>
<evidence type="ECO:0000313" key="7">
    <source>
        <dbReference type="Proteomes" id="UP000076865"/>
    </source>
</evidence>
<dbReference type="SUPFAM" id="SSF53850">
    <property type="entry name" value="Periplasmic binding protein-like II"/>
    <property type="match status" value="1"/>
</dbReference>
<dbReference type="Pfam" id="PF03466">
    <property type="entry name" value="LysR_substrate"/>
    <property type="match status" value="1"/>
</dbReference>
<evidence type="ECO:0000313" key="6">
    <source>
        <dbReference type="EMBL" id="ANB61685.1"/>
    </source>
</evidence>
<dbReference type="GO" id="GO:0000976">
    <property type="term" value="F:transcription cis-regulatory region binding"/>
    <property type="evidence" value="ECO:0007669"/>
    <property type="project" value="TreeGrafter"/>
</dbReference>
<dbReference type="EMBL" id="CP015438">
    <property type="protein sequence ID" value="ANB61685.1"/>
    <property type="molecule type" value="Genomic_DNA"/>
</dbReference>
<keyword evidence="4" id="KW-0804">Transcription</keyword>
<dbReference type="PATRIC" id="fig|294699.3.peg.2305"/>
<keyword evidence="7" id="KW-1185">Reference proteome</keyword>
<dbReference type="RefSeq" id="WP_066325442.1">
    <property type="nucleotide sequence ID" value="NZ_CP015438.1"/>
</dbReference>
<proteinExistence type="inferred from homology"/>
<evidence type="ECO:0000259" key="5">
    <source>
        <dbReference type="PROSITE" id="PS50931"/>
    </source>
</evidence>
<reference evidence="6 7" key="1">
    <citation type="journal article" date="2006" name="Syst. Appl. Microbiol.">
        <title>Anoxybacillus amylolyticus sp. nov., a thermophilic amylase producing bacterium isolated from Mount Rittmann (Antarctica).</title>
        <authorList>
            <person name="Poli A."/>
            <person name="Esposito E."/>
            <person name="Lama L."/>
            <person name="Orlando P."/>
            <person name="Nicolaus G."/>
            <person name="de Appolonia F."/>
            <person name="Gambacorta A."/>
            <person name="Nicolaus B."/>
        </authorList>
    </citation>
    <scope>NUCLEOTIDE SEQUENCE [LARGE SCALE GENOMIC DNA]</scope>
    <source>
        <strain evidence="6 7">DSM 15939</strain>
    </source>
</reference>
<dbReference type="InterPro" id="IPR036390">
    <property type="entry name" value="WH_DNA-bd_sf"/>
</dbReference>
<dbReference type="PRINTS" id="PR00039">
    <property type="entry name" value="HTHLYSR"/>
</dbReference>
<dbReference type="Gene3D" id="1.10.10.10">
    <property type="entry name" value="Winged helix-like DNA-binding domain superfamily/Winged helix DNA-binding domain"/>
    <property type="match status" value="1"/>
</dbReference>
<dbReference type="Gene3D" id="3.40.190.290">
    <property type="match status" value="1"/>
</dbReference>
<dbReference type="InterPro" id="IPR036388">
    <property type="entry name" value="WH-like_DNA-bd_sf"/>
</dbReference>
<name>A0A160F6T5_9BACL</name>
<dbReference type="InterPro" id="IPR005119">
    <property type="entry name" value="LysR_subst-bd"/>
</dbReference>
<evidence type="ECO:0000256" key="3">
    <source>
        <dbReference type="ARBA" id="ARBA00023125"/>
    </source>
</evidence>
<evidence type="ECO:0000256" key="2">
    <source>
        <dbReference type="ARBA" id="ARBA00023015"/>
    </source>
</evidence>
<dbReference type="FunFam" id="1.10.10.10:FF:000001">
    <property type="entry name" value="LysR family transcriptional regulator"/>
    <property type="match status" value="1"/>
</dbReference>
<dbReference type="Proteomes" id="UP000076865">
    <property type="component" value="Chromosome"/>
</dbReference>
<dbReference type="OrthoDB" id="9785745at2"/>
<dbReference type="PANTHER" id="PTHR30126:SF39">
    <property type="entry name" value="HTH-TYPE TRANSCRIPTIONAL REGULATOR CYSL"/>
    <property type="match status" value="1"/>
</dbReference>
<dbReference type="InterPro" id="IPR000847">
    <property type="entry name" value="LysR_HTH_N"/>
</dbReference>
<dbReference type="PROSITE" id="PS50931">
    <property type="entry name" value="HTH_LYSR"/>
    <property type="match status" value="1"/>
</dbReference>
<accession>A0A160F6T5</accession>
<dbReference type="KEGG" id="aamy:GFC30_2233"/>
<dbReference type="SUPFAM" id="SSF46785">
    <property type="entry name" value="Winged helix' DNA-binding domain"/>
    <property type="match status" value="1"/>
</dbReference>
<dbReference type="Pfam" id="PF00126">
    <property type="entry name" value="HTH_1"/>
    <property type="match status" value="1"/>
</dbReference>
<dbReference type="GO" id="GO:0003700">
    <property type="term" value="F:DNA-binding transcription factor activity"/>
    <property type="evidence" value="ECO:0007669"/>
    <property type="project" value="InterPro"/>
</dbReference>
<feature type="domain" description="HTH lysR-type" evidence="5">
    <location>
        <begin position="1"/>
        <end position="58"/>
    </location>
</feature>
<protein>
    <submittedName>
        <fullName evidence="6">HTH-type transcriptional regulator CysL</fullName>
    </submittedName>
</protein>
<keyword evidence="2" id="KW-0805">Transcription regulation</keyword>
<gene>
    <name evidence="6" type="primary">cysL</name>
    <name evidence="6" type="ORF">GFC30_2233</name>
</gene>
<dbReference type="PANTHER" id="PTHR30126">
    <property type="entry name" value="HTH-TYPE TRANSCRIPTIONAL REGULATOR"/>
    <property type="match status" value="1"/>
</dbReference>
<evidence type="ECO:0000256" key="1">
    <source>
        <dbReference type="ARBA" id="ARBA00009437"/>
    </source>
</evidence>
<organism evidence="6 7">
    <name type="scientific">Anoxybacteroides amylolyticum</name>
    <dbReference type="NCBI Taxonomy" id="294699"/>
    <lineage>
        <taxon>Bacteria</taxon>
        <taxon>Bacillati</taxon>
        <taxon>Bacillota</taxon>
        <taxon>Bacilli</taxon>
        <taxon>Bacillales</taxon>
        <taxon>Anoxybacillaceae</taxon>
        <taxon>Anoxybacteroides</taxon>
    </lineage>
</organism>
<dbReference type="AlphaFoldDB" id="A0A160F6T5"/>